<dbReference type="Proteomes" id="UP000198868">
    <property type="component" value="Unassembled WGS sequence"/>
</dbReference>
<gene>
    <name evidence="3" type="ORF">KSL4_0611</name>
    <name evidence="2" type="ORF">PL111_0003</name>
</gene>
<dbReference type="RefSeq" id="WP_010384081.1">
    <property type="nucleotide sequence ID" value="NZ_FBSX01000022.1"/>
</dbReference>
<feature type="transmembrane region" description="Helical" evidence="1">
    <location>
        <begin position="7"/>
        <end position="28"/>
    </location>
</feature>
<evidence type="ECO:0000313" key="3">
    <source>
        <dbReference type="EMBL" id="CUW17086.1"/>
    </source>
</evidence>
<reference evidence="4 5" key="1">
    <citation type="submission" date="2015-12" db="EMBL/GenBank/DDBJ databases">
        <authorList>
            <person name="Andreevskaya M."/>
        </authorList>
    </citation>
    <scope>NUCLEOTIDE SEQUENCE [LARGE SCALE GENOMIC DNA]</scope>
    <source>
        <strain evidence="3 5">KSL4-2</strain>
        <strain evidence="2 4">PL111</strain>
    </source>
</reference>
<comment type="caution">
    <text evidence="2">The sequence shown here is derived from an EMBL/GenBank/DDBJ whole genome shotgun (WGS) entry which is preliminary data.</text>
</comment>
<dbReference type="EMBL" id="FBTU01000013">
    <property type="protein sequence ID" value="CUW08313.1"/>
    <property type="molecule type" value="Genomic_DNA"/>
</dbReference>
<keyword evidence="1" id="KW-0812">Transmembrane</keyword>
<keyword evidence="5" id="KW-1185">Reference proteome</keyword>
<name>A0AAN2QUC6_9LACO</name>
<feature type="transmembrane region" description="Helical" evidence="1">
    <location>
        <begin position="48"/>
        <end position="70"/>
    </location>
</feature>
<evidence type="ECO:0000313" key="2">
    <source>
        <dbReference type="EMBL" id="CUW08313.1"/>
    </source>
</evidence>
<accession>A0AAN2QUC6</accession>
<evidence type="ECO:0000256" key="1">
    <source>
        <dbReference type="SAM" id="Phobius"/>
    </source>
</evidence>
<protein>
    <submittedName>
        <fullName evidence="2">Uncharacterized protein</fullName>
    </submittedName>
</protein>
<keyword evidence="1" id="KW-0472">Membrane</keyword>
<dbReference type="Proteomes" id="UP000199047">
    <property type="component" value="Unassembled WGS sequence"/>
</dbReference>
<organism evidence="2 4">
    <name type="scientific">Leuconostoc inhae</name>
    <dbReference type="NCBI Taxonomy" id="178001"/>
    <lineage>
        <taxon>Bacteria</taxon>
        <taxon>Bacillati</taxon>
        <taxon>Bacillota</taxon>
        <taxon>Bacilli</taxon>
        <taxon>Lactobacillales</taxon>
        <taxon>Lactobacillaceae</taxon>
        <taxon>Leuconostoc</taxon>
    </lineage>
</organism>
<dbReference type="AlphaFoldDB" id="A0AAN2QUC6"/>
<proteinExistence type="predicted"/>
<keyword evidence="1" id="KW-1133">Transmembrane helix</keyword>
<sequence length="75" mass="7563">MAVVVKLVTALGGAIVVGGLISVLFGWRSVYQGNKNDNPQKVDTGIEAMVLGGITAGITGTITAAIIAALNNLPK</sequence>
<evidence type="ECO:0000313" key="5">
    <source>
        <dbReference type="Proteomes" id="UP000199047"/>
    </source>
</evidence>
<dbReference type="EMBL" id="FBTB01000019">
    <property type="protein sequence ID" value="CUW17086.1"/>
    <property type="molecule type" value="Genomic_DNA"/>
</dbReference>
<evidence type="ECO:0000313" key="4">
    <source>
        <dbReference type="Proteomes" id="UP000198868"/>
    </source>
</evidence>